<evidence type="ECO:0000313" key="4">
    <source>
        <dbReference type="EMBL" id="KAF2321711.1"/>
    </source>
</evidence>
<dbReference type="Gene3D" id="3.40.50.2300">
    <property type="match status" value="1"/>
</dbReference>
<feature type="region of interest" description="Disordered" evidence="2">
    <location>
        <begin position="240"/>
        <end position="281"/>
    </location>
</feature>
<name>A0A6A6N6B3_HEVBR</name>
<feature type="compositionally biased region" description="Gly residues" evidence="2">
    <location>
        <begin position="24"/>
        <end position="34"/>
    </location>
</feature>
<dbReference type="GO" id="GO:0003676">
    <property type="term" value="F:nucleic acid binding"/>
    <property type="evidence" value="ECO:0007669"/>
    <property type="project" value="InterPro"/>
</dbReference>
<dbReference type="Gene3D" id="3.30.420.10">
    <property type="entry name" value="Ribonuclease H-like superfamily/Ribonuclease H"/>
    <property type="match status" value="1"/>
</dbReference>
<protein>
    <recommendedName>
        <fullName evidence="3">Piwi domain-containing protein</fullName>
    </recommendedName>
</protein>
<feature type="region of interest" description="Disordered" evidence="2">
    <location>
        <begin position="46"/>
        <end position="85"/>
    </location>
</feature>
<dbReference type="Pfam" id="PF08699">
    <property type="entry name" value="ArgoL1"/>
    <property type="match status" value="1"/>
</dbReference>
<dbReference type="SUPFAM" id="SSF101690">
    <property type="entry name" value="PAZ domain"/>
    <property type="match status" value="1"/>
</dbReference>
<proteinExistence type="predicted"/>
<feature type="compositionally biased region" description="Basic and acidic residues" evidence="2">
    <location>
        <begin position="63"/>
        <end position="77"/>
    </location>
</feature>
<dbReference type="SMART" id="SM01163">
    <property type="entry name" value="DUF1785"/>
    <property type="match status" value="1"/>
</dbReference>
<gene>
    <name evidence="4" type="ORF">GH714_001720</name>
</gene>
<dbReference type="Proteomes" id="UP000467840">
    <property type="component" value="Chromosome 11"/>
</dbReference>
<dbReference type="Pfam" id="PF16486">
    <property type="entry name" value="ArgoN"/>
    <property type="match status" value="2"/>
</dbReference>
<dbReference type="SUPFAM" id="SSF53098">
    <property type="entry name" value="Ribonuclease H-like"/>
    <property type="match status" value="1"/>
</dbReference>
<dbReference type="InterPro" id="IPR003165">
    <property type="entry name" value="Piwi"/>
</dbReference>
<sequence length="947" mass="104575">MSRGGRQDSGRDQRSSSPSPSFQRGGGGGRGGRFGLGYVLTSTFTQDAPPLSSASRPISRSPAVEELRRELEQKRTTGDQVTKAGTSPALSKAIRFVPRPGFGTAGRKCVVKANYFLVEIADRDLCRYDVTITPELISTKVNRDIISELVLKYRESHLGNRMPAYDGRKSLYTAGPLPFEYEEFVVKLIEKNNDAGSFGSTISFSASSNRSTQCLAVAVVASRILTEISNHHLHLVVPARCGGGRGGRDGSGRAGRGYNPAPTFNQAGPSRPSAFPPISRSPASAFHPRIMSVAPSQTPPQALASSSRASPSQAAASSSAAVEELRLEMEQKLSTGDQVTKAETPATSKAVRFTPRPAFGTAGKKCVIKANHFLVEIADRDLCRYDVTMTPEVASKKVKRYIISQLVSMYRESHLGNRMPAYDGRKGLYTAGPLPFESKEFVIKLVEENNGAGSSASTTKESHFQVAIKFASKADIHHLPRFLSGRQMDAPQEMMQVLNIVLRASISENYSTVGRTLFSPNFGPRDGLGDGIEYWRGYYQSLRPTQMGLSFNIDVSARFFFEPIMVTEFVAKYFSLKDMSRPLSEQEHIKLKYHETGGEASVVPRLGQWNMMNKKVVNGGRVEFWTCVNFSLRVNQNVPVEFCRQLIEMCVSKGMAGGRNTVLNDAIQRRIPLVTDVPTIIFGADITHHTSRVGTDPSIAAVCEVVYFSCRYIFLSILKYRLTDAGSGFDGLARDLLICRELCIAFRRATGHKPSRIIFYRDSVSEGKFSEVLLHEMNAIRKACSSLEEEYLPPVTYIAVQKRHHTRLFPVDRGETDRSGNILPGTVIDTKICLPSEFDFYLNSHAAIQGTSRPTHYHVLYDENHFTADGLQVLTNNLCYMNARCTRSVSIVPPVYCPFSCFTARYYIDGETSHGGSSGGRSTTGRSREVQPLPMINDNVQDVMFYC</sequence>
<feature type="region of interest" description="Disordered" evidence="2">
    <location>
        <begin position="293"/>
        <end position="323"/>
    </location>
</feature>
<dbReference type="PROSITE" id="PS50822">
    <property type="entry name" value="PIWI"/>
    <property type="match status" value="1"/>
</dbReference>
<keyword evidence="1" id="KW-0687">Ribonucleoprotein</keyword>
<dbReference type="InterPro" id="IPR014811">
    <property type="entry name" value="ArgoL1"/>
</dbReference>
<dbReference type="InterPro" id="IPR032474">
    <property type="entry name" value="Argonaute_N"/>
</dbReference>
<feature type="region of interest" description="Disordered" evidence="2">
    <location>
        <begin position="1"/>
        <end position="34"/>
    </location>
</feature>
<dbReference type="InterPro" id="IPR036085">
    <property type="entry name" value="PAZ_dom_sf"/>
</dbReference>
<reference evidence="4 5" key="1">
    <citation type="journal article" date="2020" name="Mol. Plant">
        <title>The Chromosome-Based Rubber Tree Genome Provides New Insights into Spurge Genome Evolution and Rubber Biosynthesis.</title>
        <authorList>
            <person name="Liu J."/>
            <person name="Shi C."/>
            <person name="Shi C.C."/>
            <person name="Li W."/>
            <person name="Zhang Q.J."/>
            <person name="Zhang Y."/>
            <person name="Li K."/>
            <person name="Lu H.F."/>
            <person name="Shi C."/>
            <person name="Zhu S.T."/>
            <person name="Xiao Z.Y."/>
            <person name="Nan H."/>
            <person name="Yue Y."/>
            <person name="Zhu X.G."/>
            <person name="Wu Y."/>
            <person name="Hong X.N."/>
            <person name="Fan G.Y."/>
            <person name="Tong Y."/>
            <person name="Zhang D."/>
            <person name="Mao C.L."/>
            <person name="Liu Y.L."/>
            <person name="Hao S.J."/>
            <person name="Liu W.Q."/>
            <person name="Lv M.Q."/>
            <person name="Zhang H.B."/>
            <person name="Liu Y."/>
            <person name="Hu-Tang G.R."/>
            <person name="Wang J.P."/>
            <person name="Wang J.H."/>
            <person name="Sun Y.H."/>
            <person name="Ni S.B."/>
            <person name="Chen W.B."/>
            <person name="Zhang X.C."/>
            <person name="Jiao Y.N."/>
            <person name="Eichler E.E."/>
            <person name="Li G.H."/>
            <person name="Liu X."/>
            <person name="Gao L.Z."/>
        </authorList>
    </citation>
    <scope>NUCLEOTIDE SEQUENCE [LARGE SCALE GENOMIC DNA]</scope>
    <source>
        <strain evidence="5">cv. GT1</strain>
        <tissue evidence="4">Leaf</tissue>
    </source>
</reference>
<dbReference type="PANTHER" id="PTHR22891">
    <property type="entry name" value="EUKARYOTIC TRANSLATION INITIATION FACTOR 2C"/>
    <property type="match status" value="1"/>
</dbReference>
<evidence type="ECO:0000256" key="1">
    <source>
        <dbReference type="ARBA" id="ARBA00023274"/>
    </source>
</evidence>
<dbReference type="GO" id="GO:1990904">
    <property type="term" value="C:ribonucleoprotein complex"/>
    <property type="evidence" value="ECO:0007669"/>
    <property type="project" value="UniProtKB-KW"/>
</dbReference>
<feature type="compositionally biased region" description="Basic and acidic residues" evidence="2">
    <location>
        <begin position="1"/>
        <end position="14"/>
    </location>
</feature>
<feature type="compositionally biased region" description="Low complexity" evidence="2">
    <location>
        <begin position="302"/>
        <end position="321"/>
    </location>
</feature>
<evidence type="ECO:0000256" key="2">
    <source>
        <dbReference type="SAM" id="MobiDB-lite"/>
    </source>
</evidence>
<accession>A0A6A6N6B3</accession>
<dbReference type="SMART" id="SM00950">
    <property type="entry name" value="Piwi"/>
    <property type="match status" value="1"/>
</dbReference>
<dbReference type="EMBL" id="JAAGAX010000002">
    <property type="protein sequence ID" value="KAF2321711.1"/>
    <property type="molecule type" value="Genomic_DNA"/>
</dbReference>
<dbReference type="InterPro" id="IPR036397">
    <property type="entry name" value="RNaseH_sf"/>
</dbReference>
<evidence type="ECO:0000259" key="3">
    <source>
        <dbReference type="PROSITE" id="PS50822"/>
    </source>
</evidence>
<dbReference type="Pfam" id="PF02171">
    <property type="entry name" value="Piwi"/>
    <property type="match status" value="1"/>
</dbReference>
<feature type="compositionally biased region" description="Low complexity" evidence="2">
    <location>
        <begin position="48"/>
        <end position="62"/>
    </location>
</feature>
<organism evidence="4 5">
    <name type="scientific">Hevea brasiliensis</name>
    <name type="common">Para rubber tree</name>
    <name type="synonym">Siphonia brasiliensis</name>
    <dbReference type="NCBI Taxonomy" id="3981"/>
    <lineage>
        <taxon>Eukaryota</taxon>
        <taxon>Viridiplantae</taxon>
        <taxon>Streptophyta</taxon>
        <taxon>Embryophyta</taxon>
        <taxon>Tracheophyta</taxon>
        <taxon>Spermatophyta</taxon>
        <taxon>Magnoliopsida</taxon>
        <taxon>eudicotyledons</taxon>
        <taxon>Gunneridae</taxon>
        <taxon>Pentapetalae</taxon>
        <taxon>rosids</taxon>
        <taxon>fabids</taxon>
        <taxon>Malpighiales</taxon>
        <taxon>Euphorbiaceae</taxon>
        <taxon>Crotonoideae</taxon>
        <taxon>Micrandreae</taxon>
        <taxon>Hevea</taxon>
    </lineage>
</organism>
<dbReference type="AlphaFoldDB" id="A0A6A6N6B3"/>
<comment type="caution">
    <text evidence="4">The sequence shown here is derived from an EMBL/GenBank/DDBJ whole genome shotgun (WGS) entry which is preliminary data.</text>
</comment>
<evidence type="ECO:0000313" key="5">
    <source>
        <dbReference type="Proteomes" id="UP000467840"/>
    </source>
</evidence>
<keyword evidence="5" id="KW-1185">Reference proteome</keyword>
<feature type="domain" description="Piwi" evidence="3">
    <location>
        <begin position="656"/>
        <end position="896"/>
    </location>
</feature>
<dbReference type="InterPro" id="IPR012337">
    <property type="entry name" value="RNaseH-like_sf"/>
</dbReference>